<comment type="subcellular location">
    <subcellularLocation>
        <location evidence="1">Nucleus inner membrane</location>
    </subcellularLocation>
</comment>
<feature type="transmembrane region" description="Helical" evidence="8">
    <location>
        <begin position="37"/>
        <end position="58"/>
    </location>
</feature>
<evidence type="ECO:0000256" key="1">
    <source>
        <dbReference type="ARBA" id="ARBA00004540"/>
    </source>
</evidence>
<evidence type="ECO:0000256" key="2">
    <source>
        <dbReference type="ARBA" id="ARBA00022553"/>
    </source>
</evidence>
<feature type="transmembrane region" description="Helical" evidence="8">
    <location>
        <begin position="220"/>
        <end position="243"/>
    </location>
</feature>
<dbReference type="InterPro" id="IPR044780">
    <property type="entry name" value="Heh2/Src1"/>
</dbReference>
<keyword evidence="6" id="KW-0539">Nucleus</keyword>
<keyword evidence="4 8" id="KW-1133">Transmembrane helix</keyword>
<feature type="domain" description="Man1/Src1-like C-terminal" evidence="9">
    <location>
        <begin position="82"/>
        <end position="334"/>
    </location>
</feature>
<feature type="compositionally biased region" description="Basic residues" evidence="7">
    <location>
        <begin position="1"/>
        <end position="10"/>
    </location>
</feature>
<keyword evidence="3 8" id="KW-0812">Transmembrane</keyword>
<dbReference type="EMBL" id="JAINDJ010000003">
    <property type="protein sequence ID" value="KAG9452224.1"/>
    <property type="molecule type" value="Genomic_DNA"/>
</dbReference>
<reference evidence="10 11" key="1">
    <citation type="submission" date="2021-07" db="EMBL/GenBank/DDBJ databases">
        <title>The Aristolochia fimbriata genome: insights into angiosperm evolution, floral development and chemical biosynthesis.</title>
        <authorList>
            <person name="Jiao Y."/>
        </authorList>
    </citation>
    <scope>NUCLEOTIDE SEQUENCE [LARGE SCALE GENOMIC DNA]</scope>
    <source>
        <strain evidence="10">IBCAS-2021</strain>
        <tissue evidence="10">Leaf</tissue>
    </source>
</reference>
<dbReference type="PANTHER" id="PTHR47808:SF2">
    <property type="entry name" value="LEM DOMAIN-CONTAINING PROTEIN 2"/>
    <property type="match status" value="1"/>
</dbReference>
<dbReference type="GO" id="GO:0005637">
    <property type="term" value="C:nuclear inner membrane"/>
    <property type="evidence" value="ECO:0007669"/>
    <property type="project" value="UniProtKB-SubCell"/>
</dbReference>
<dbReference type="InterPro" id="IPR041885">
    <property type="entry name" value="MAN1_winged_helix_dom"/>
</dbReference>
<feature type="region of interest" description="Disordered" evidence="7">
    <location>
        <begin position="1"/>
        <end position="20"/>
    </location>
</feature>
<keyword evidence="5 8" id="KW-0472">Membrane</keyword>
<dbReference type="InterPro" id="IPR018996">
    <property type="entry name" value="Man1/Src1-like_C"/>
</dbReference>
<evidence type="ECO:0000259" key="9">
    <source>
        <dbReference type="Pfam" id="PF09402"/>
    </source>
</evidence>
<proteinExistence type="predicted"/>
<dbReference type="Proteomes" id="UP000825729">
    <property type="component" value="Unassembled WGS sequence"/>
</dbReference>
<dbReference type="PANTHER" id="PTHR47808">
    <property type="entry name" value="INNER NUCLEAR MEMBRANE PROTEIN HEH2-RELATED"/>
    <property type="match status" value="1"/>
</dbReference>
<dbReference type="GO" id="GO:0071763">
    <property type="term" value="P:nuclear membrane organization"/>
    <property type="evidence" value="ECO:0007669"/>
    <property type="project" value="TreeGrafter"/>
</dbReference>
<name>A0AAV7EUM8_ARIFI</name>
<evidence type="ECO:0000256" key="5">
    <source>
        <dbReference type="ARBA" id="ARBA00023136"/>
    </source>
</evidence>
<dbReference type="Pfam" id="PF09402">
    <property type="entry name" value="MSC"/>
    <property type="match status" value="1"/>
</dbReference>
<gene>
    <name evidence="10" type="ORF">H6P81_005128</name>
</gene>
<evidence type="ECO:0000256" key="3">
    <source>
        <dbReference type="ARBA" id="ARBA00022692"/>
    </source>
</evidence>
<evidence type="ECO:0000313" key="11">
    <source>
        <dbReference type="Proteomes" id="UP000825729"/>
    </source>
</evidence>
<dbReference type="GO" id="GO:0034399">
    <property type="term" value="C:nuclear periphery"/>
    <property type="evidence" value="ECO:0007669"/>
    <property type="project" value="TreeGrafter"/>
</dbReference>
<dbReference type="GO" id="GO:0003682">
    <property type="term" value="F:chromatin binding"/>
    <property type="evidence" value="ECO:0007669"/>
    <property type="project" value="InterPro"/>
</dbReference>
<dbReference type="AlphaFoldDB" id="A0AAV7EUM8"/>
<protein>
    <recommendedName>
        <fullName evidence="9">Man1/Src1-like C-terminal domain-containing protein</fullName>
    </recommendedName>
</protein>
<evidence type="ECO:0000256" key="6">
    <source>
        <dbReference type="ARBA" id="ARBA00023242"/>
    </source>
</evidence>
<keyword evidence="11" id="KW-1185">Reference proteome</keyword>
<comment type="caution">
    <text evidence="10">The sequence shown here is derived from an EMBL/GenBank/DDBJ whole genome shotgun (WGS) entry which is preliminary data.</text>
</comment>
<evidence type="ECO:0000313" key="10">
    <source>
        <dbReference type="EMBL" id="KAG9452224.1"/>
    </source>
</evidence>
<evidence type="ECO:0000256" key="7">
    <source>
        <dbReference type="SAM" id="MobiDB-lite"/>
    </source>
</evidence>
<accession>A0AAV7EUM8</accession>
<organism evidence="10 11">
    <name type="scientific">Aristolochia fimbriata</name>
    <name type="common">White veined hardy Dutchman's pipe vine</name>
    <dbReference type="NCBI Taxonomy" id="158543"/>
    <lineage>
        <taxon>Eukaryota</taxon>
        <taxon>Viridiplantae</taxon>
        <taxon>Streptophyta</taxon>
        <taxon>Embryophyta</taxon>
        <taxon>Tracheophyta</taxon>
        <taxon>Spermatophyta</taxon>
        <taxon>Magnoliopsida</taxon>
        <taxon>Magnoliidae</taxon>
        <taxon>Piperales</taxon>
        <taxon>Aristolochiaceae</taxon>
        <taxon>Aristolochia</taxon>
    </lineage>
</organism>
<sequence>MSAPARKRRKSAESATSSQLPFLREPSPGLFPSKAELVKLLAVVAIASSVAVICNYAATVLTRPPKPFCDSDEADDLFSSGLCEPCPENAVCSDGRFDCIHGYRKEGKVCVEDGEVNQAAKKISDWVESRLCEAYAHVMCDGLGMIWFQETEILKELEENKLKQHFGFNDEIFMYARKRGLENVQKSLDKRETLEGLTEFKCPERLAEKYKPLLCCVRQWIYRNVSFILPILAMLAGLVRIILKVHQRWHRASRVEQLYEQACEILEENALAISGTEPGEPWVVASQLRDHLLLPKERKDPILWRKVEELIQEDSRVDQYPMLVKGEQRIVWEWQVKGSLSSRMRSKKAASKTKLGDGERKTLSPLPKLLAGKLLSC</sequence>
<dbReference type="GO" id="GO:0005783">
    <property type="term" value="C:endoplasmic reticulum"/>
    <property type="evidence" value="ECO:0007669"/>
    <property type="project" value="TreeGrafter"/>
</dbReference>
<evidence type="ECO:0000256" key="4">
    <source>
        <dbReference type="ARBA" id="ARBA00022989"/>
    </source>
</evidence>
<evidence type="ECO:0000256" key="8">
    <source>
        <dbReference type="SAM" id="Phobius"/>
    </source>
</evidence>
<dbReference type="Gene3D" id="1.10.10.1180">
    <property type="entry name" value="MAN1, winged-helix domain"/>
    <property type="match status" value="1"/>
</dbReference>
<keyword evidence="2" id="KW-0597">Phosphoprotein</keyword>